<dbReference type="SMART" id="SM00369">
    <property type="entry name" value="LRR_TYP"/>
    <property type="match status" value="25"/>
</dbReference>
<dbReference type="AlphaFoldDB" id="A0A8S1I0G0"/>
<gene>
    <name evidence="4" type="ORF">CAUJ_LOCUS15819</name>
</gene>
<dbReference type="InterPro" id="IPR050328">
    <property type="entry name" value="Dev_Immune_Receptor"/>
</dbReference>
<evidence type="ECO:0000313" key="5">
    <source>
        <dbReference type="Proteomes" id="UP000835052"/>
    </source>
</evidence>
<dbReference type="InterPro" id="IPR001611">
    <property type="entry name" value="Leu-rich_rpt"/>
</dbReference>
<proteinExistence type="predicted"/>
<dbReference type="PANTHER" id="PTHR24373:SF275">
    <property type="entry name" value="TIR DOMAIN-CONTAINING PROTEIN"/>
    <property type="match status" value="1"/>
</dbReference>
<keyword evidence="2" id="KW-0732">Signal</keyword>
<dbReference type="PANTHER" id="PTHR24373">
    <property type="entry name" value="SLIT RELATED LEUCINE-RICH REPEAT NEURONAL PROTEIN"/>
    <property type="match status" value="1"/>
</dbReference>
<dbReference type="SMART" id="SM00364">
    <property type="entry name" value="LRR_BAC"/>
    <property type="match status" value="6"/>
</dbReference>
<protein>
    <recommendedName>
        <fullName evidence="6">LRRCT domain-containing protein</fullName>
    </recommendedName>
</protein>
<keyword evidence="3" id="KW-0677">Repeat</keyword>
<dbReference type="PRINTS" id="PR00019">
    <property type="entry name" value="LEURICHRPT"/>
</dbReference>
<dbReference type="Pfam" id="PF13855">
    <property type="entry name" value="LRR_8"/>
    <property type="match status" value="9"/>
</dbReference>
<dbReference type="PROSITE" id="PS51450">
    <property type="entry name" value="LRR"/>
    <property type="match status" value="9"/>
</dbReference>
<name>A0A8S1I0G0_9PELO</name>
<sequence length="1164" mass="131457">MPLGFLSNFLRTILSSSSAKSTRSLKRSIENNCDFAGDLHDAWAHCRCVAVPNVVKSLDDQYMTSSMPLHVMCRHSSSATIAPLPNVDNAPPPPPHIVALSMTDGSLAFIQQDAFKHHDIQALDFSNNQIQTVNVNAFRGLEMKLTQLDLSNNNMSVIPTWALTYLHNLQFLHLQNNRIDTVRSNTFDETQLNNLQFLHLDHNQLKVIPNLAFHRLRLIVLTMSNNRISEIHKMSLPATLNFIDLRNNVLTQSLDLEGNNITVLVNDPEVVFKSEIKVVLRNNKIRRLDSSSFRSFRKIKELDLSYNQISAIDESAFETVSQLKILDLSYNHVAHLPRGVLKNFAKTLTHLNLEENVIHAMPDGLRDLYNLTHVNLNGNKLNKIDSGVLSGSKGSLTELLIANNHLRHIPNSALSGMQKLEHLDISKNRIHSLERNSFDTATGADTSLTRLNLAGNKIRNITDPNVFGQISSLTYLDLSFNKIELLASRVFEKLKGLESLFLQNNRLKNFPASSVYRLEKLRHLMLDNNEIAKMDNFSLADLPRLQHLSLAANKMEVITENMFSASSSRELKSLNLAHNRINTISNRAFQDLENLQQLRLNNNHLRTLSAMVFSNLRNLRYLDLSHNKIVKILPSAFHQLPALDVLYLQHNNLVEIDRDAFRGTTGLHSLHLSNNALREFSYATEIEEVDLSHNGLIEVENDAFSECRKLAAISIAHNYIRNLWKGTFIYQQTLHVLDISHNDILFLHQGTFGKNNVLELLAAGNKLSRVPIEALSTTNSALNRLDLSSNKIKIVESSQLTGFKNLTYLSFAQNRVDSVEEGAFEHLTSLKTLDLSNNPVTSWSPTAFRDLSHSIISVNVANTGLFSIPKFSHRSLQSLNISHNKIYEMSDRDMAPLAKLVSLDMSYNNVKVIEPDVFQQLLHLKNLNISANPISHIHDEHIDRLYQLETLHISKMPALLRLPEAHTFAQLNNLKNLQLYDIPNEAKPFDVARILYHLPPLHSLHIEIKQDRLDHQLVAADTRLLRQLAITGKNLTSIDVGAFANIRGYRVHISLEGTSVAHWAPLIFDTLTGISLLSLSLVNNKLTSVNPFRSTIPPVVNQHGTILQSIELRDNPINCNCSMRWAGDYMRVTSFLSSTSKSYDFDQKTVESCRKSICVGRRLS</sequence>
<comment type="caution">
    <text evidence="4">The sequence shown here is derived from an EMBL/GenBank/DDBJ whole genome shotgun (WGS) entry which is preliminary data.</text>
</comment>
<dbReference type="OrthoDB" id="10022853at2759"/>
<dbReference type="SUPFAM" id="SSF52058">
    <property type="entry name" value="L domain-like"/>
    <property type="match status" value="4"/>
</dbReference>
<keyword evidence="1" id="KW-0433">Leucine-rich repeat</keyword>
<dbReference type="Proteomes" id="UP000835052">
    <property type="component" value="Unassembled WGS sequence"/>
</dbReference>
<dbReference type="InterPro" id="IPR032675">
    <property type="entry name" value="LRR_dom_sf"/>
</dbReference>
<evidence type="ECO:0000256" key="1">
    <source>
        <dbReference type="ARBA" id="ARBA00022614"/>
    </source>
</evidence>
<evidence type="ECO:0008006" key="6">
    <source>
        <dbReference type="Google" id="ProtNLM"/>
    </source>
</evidence>
<dbReference type="Gene3D" id="3.80.10.10">
    <property type="entry name" value="Ribonuclease Inhibitor"/>
    <property type="match status" value="8"/>
</dbReference>
<keyword evidence="5" id="KW-1185">Reference proteome</keyword>
<reference evidence="4" key="1">
    <citation type="submission" date="2020-10" db="EMBL/GenBank/DDBJ databases">
        <authorList>
            <person name="Kikuchi T."/>
        </authorList>
    </citation>
    <scope>NUCLEOTIDE SEQUENCE</scope>
    <source>
        <strain evidence="4">NKZ352</strain>
    </source>
</reference>
<dbReference type="SUPFAM" id="SSF52047">
    <property type="entry name" value="RNI-like"/>
    <property type="match status" value="1"/>
</dbReference>
<evidence type="ECO:0000256" key="3">
    <source>
        <dbReference type="ARBA" id="ARBA00022737"/>
    </source>
</evidence>
<evidence type="ECO:0000256" key="2">
    <source>
        <dbReference type="ARBA" id="ARBA00022729"/>
    </source>
</evidence>
<organism evidence="4 5">
    <name type="scientific">Caenorhabditis auriculariae</name>
    <dbReference type="NCBI Taxonomy" id="2777116"/>
    <lineage>
        <taxon>Eukaryota</taxon>
        <taxon>Metazoa</taxon>
        <taxon>Ecdysozoa</taxon>
        <taxon>Nematoda</taxon>
        <taxon>Chromadorea</taxon>
        <taxon>Rhabditida</taxon>
        <taxon>Rhabditina</taxon>
        <taxon>Rhabditomorpha</taxon>
        <taxon>Rhabditoidea</taxon>
        <taxon>Rhabditidae</taxon>
        <taxon>Peloderinae</taxon>
        <taxon>Caenorhabditis</taxon>
    </lineage>
</organism>
<accession>A0A8S1I0G0</accession>
<dbReference type="EMBL" id="CAJGYM010000216">
    <property type="protein sequence ID" value="CAD6199920.1"/>
    <property type="molecule type" value="Genomic_DNA"/>
</dbReference>
<evidence type="ECO:0000313" key="4">
    <source>
        <dbReference type="EMBL" id="CAD6199920.1"/>
    </source>
</evidence>
<dbReference type="InterPro" id="IPR003591">
    <property type="entry name" value="Leu-rich_rpt_typical-subtyp"/>
</dbReference>
<dbReference type="SMART" id="SM00365">
    <property type="entry name" value="LRR_SD22"/>
    <property type="match status" value="14"/>
</dbReference>